<dbReference type="EMBL" id="JAQOWY010000833">
    <property type="protein sequence ID" value="KAK1838422.1"/>
    <property type="molecule type" value="Genomic_DNA"/>
</dbReference>
<proteinExistence type="predicted"/>
<reference evidence="2" key="1">
    <citation type="submission" date="2023-01" db="EMBL/GenBank/DDBJ databases">
        <title>Colletotrichum chrysophilum M932 genome sequence.</title>
        <authorList>
            <person name="Baroncelli R."/>
        </authorList>
    </citation>
    <scope>NUCLEOTIDE SEQUENCE</scope>
    <source>
        <strain evidence="2">M932</strain>
    </source>
</reference>
<feature type="compositionally biased region" description="Polar residues" evidence="1">
    <location>
        <begin position="60"/>
        <end position="71"/>
    </location>
</feature>
<accession>A0AAD8ZZD0</accession>
<keyword evidence="3" id="KW-1185">Reference proteome</keyword>
<evidence type="ECO:0000313" key="2">
    <source>
        <dbReference type="EMBL" id="KAK1838422.1"/>
    </source>
</evidence>
<sequence length="71" mass="7675">MGRRPIATRNPCTCSASAVHLGLSSSVVIADDSVMAEKRRREHSRSRSPQLEAGMFSPTDEPTCQTEKADG</sequence>
<protein>
    <submittedName>
        <fullName evidence="2">Uncharacterized protein</fullName>
    </submittedName>
</protein>
<organism evidence="2 3">
    <name type="scientific">Colletotrichum chrysophilum</name>
    <dbReference type="NCBI Taxonomy" id="1836956"/>
    <lineage>
        <taxon>Eukaryota</taxon>
        <taxon>Fungi</taxon>
        <taxon>Dikarya</taxon>
        <taxon>Ascomycota</taxon>
        <taxon>Pezizomycotina</taxon>
        <taxon>Sordariomycetes</taxon>
        <taxon>Hypocreomycetidae</taxon>
        <taxon>Glomerellales</taxon>
        <taxon>Glomerellaceae</taxon>
        <taxon>Colletotrichum</taxon>
        <taxon>Colletotrichum gloeosporioides species complex</taxon>
    </lineage>
</organism>
<comment type="caution">
    <text evidence="2">The sequence shown here is derived from an EMBL/GenBank/DDBJ whole genome shotgun (WGS) entry which is preliminary data.</text>
</comment>
<feature type="region of interest" description="Disordered" evidence="1">
    <location>
        <begin position="37"/>
        <end position="71"/>
    </location>
</feature>
<dbReference type="Proteomes" id="UP001243330">
    <property type="component" value="Unassembled WGS sequence"/>
</dbReference>
<evidence type="ECO:0000313" key="3">
    <source>
        <dbReference type="Proteomes" id="UP001243330"/>
    </source>
</evidence>
<dbReference type="AlphaFoldDB" id="A0AAD8ZZD0"/>
<name>A0AAD8ZZD0_9PEZI</name>
<evidence type="ECO:0000256" key="1">
    <source>
        <dbReference type="SAM" id="MobiDB-lite"/>
    </source>
</evidence>
<gene>
    <name evidence="2" type="ORF">CCHR01_18956</name>
</gene>